<reference evidence="2 3" key="1">
    <citation type="journal article" date="2010" name="J. Bacteriol.">
        <title>Biochemical characterization of a novel indole prenyltransferase from Streptomyces sp. SN-593.</title>
        <authorList>
            <person name="Takahashi S."/>
            <person name="Takagi H."/>
            <person name="Toyoda A."/>
            <person name="Uramoto M."/>
            <person name="Nogawa T."/>
            <person name="Ueki M."/>
            <person name="Sakaki Y."/>
            <person name="Osada H."/>
        </authorList>
    </citation>
    <scope>NUCLEOTIDE SEQUENCE [LARGE SCALE GENOMIC DNA]</scope>
    <source>
        <strain evidence="2 3">SN-593</strain>
    </source>
</reference>
<accession>A0A7U3V0H1</accession>
<reference evidence="2 3" key="3">
    <citation type="journal article" date="2011" name="Nat. Chem. Biol.">
        <title>Reveromycin A biosynthesis uses RevG and RevJ for stereospecific spiroacetal formation.</title>
        <authorList>
            <person name="Takahashi S."/>
            <person name="Toyoda A."/>
            <person name="Sekiyama Y."/>
            <person name="Takagi H."/>
            <person name="Nogawa T."/>
            <person name="Uramoto M."/>
            <person name="Suzuki R."/>
            <person name="Koshino H."/>
            <person name="Kumano T."/>
            <person name="Panthee S."/>
            <person name="Dairi T."/>
            <person name="Ishikawa J."/>
            <person name="Ikeda H."/>
            <person name="Sakaki Y."/>
            <person name="Osada H."/>
        </authorList>
    </citation>
    <scope>NUCLEOTIDE SEQUENCE [LARGE SCALE GENOMIC DNA]</scope>
    <source>
        <strain evidence="2 3">SN-593</strain>
    </source>
</reference>
<feature type="compositionally biased region" description="Basic and acidic residues" evidence="1">
    <location>
        <begin position="77"/>
        <end position="91"/>
    </location>
</feature>
<dbReference type="AlphaFoldDB" id="A0A7U3V0H1"/>
<dbReference type="KEGG" id="arev:RVR_10553"/>
<feature type="region of interest" description="Disordered" evidence="1">
    <location>
        <begin position="22"/>
        <end position="43"/>
    </location>
</feature>
<evidence type="ECO:0000256" key="1">
    <source>
        <dbReference type="SAM" id="MobiDB-lite"/>
    </source>
</evidence>
<protein>
    <submittedName>
        <fullName evidence="2">Uncharacterized protein</fullName>
    </submittedName>
</protein>
<keyword evidence="3" id="KW-1185">Reference proteome</keyword>
<proteinExistence type="predicted"/>
<dbReference type="EMBL" id="AP018365">
    <property type="protein sequence ID" value="BBB02191.1"/>
    <property type="molecule type" value="Genomic_DNA"/>
</dbReference>
<dbReference type="Proteomes" id="UP000595703">
    <property type="component" value="Chromosome"/>
</dbReference>
<reference evidence="2 3" key="2">
    <citation type="journal article" date="2011" name="J. Antibiot.">
        <title>Furaquinocins I and J: novel polyketide isoprenoid hybrid compounds from Streptomyces reveromyceticus SN-593.</title>
        <authorList>
            <person name="Panthee S."/>
            <person name="Takahashi S."/>
            <person name="Takagi H."/>
            <person name="Nogawa T."/>
            <person name="Oowada E."/>
            <person name="Uramoto M."/>
            <person name="Osada H."/>
        </authorList>
    </citation>
    <scope>NUCLEOTIDE SEQUENCE [LARGE SCALE GENOMIC DNA]</scope>
    <source>
        <strain evidence="2 3">SN-593</strain>
    </source>
</reference>
<organism evidence="2 3">
    <name type="scientific">Actinacidiphila reveromycinica</name>
    <dbReference type="NCBI Taxonomy" id="659352"/>
    <lineage>
        <taxon>Bacteria</taxon>
        <taxon>Bacillati</taxon>
        <taxon>Actinomycetota</taxon>
        <taxon>Actinomycetes</taxon>
        <taxon>Kitasatosporales</taxon>
        <taxon>Streptomycetaceae</taxon>
        <taxon>Actinacidiphila</taxon>
    </lineage>
</organism>
<reference evidence="2 3" key="4">
    <citation type="journal article" date="2020" name="Sci. Rep.">
        <title>beta-carboline chemical signals induce reveromycin production through a LuxR family regulator in Streptomyces sp. SN-593.</title>
        <authorList>
            <person name="Panthee S."/>
            <person name="Kito N."/>
            <person name="Hayashi T."/>
            <person name="Shimizu T."/>
            <person name="Ishikawa J."/>
            <person name="Hamamoto H."/>
            <person name="Osada H."/>
            <person name="Takahashi S."/>
        </authorList>
    </citation>
    <scope>NUCLEOTIDE SEQUENCE [LARGE SCALE GENOMIC DNA]</scope>
    <source>
        <strain evidence="2 3">SN-593</strain>
    </source>
</reference>
<evidence type="ECO:0000313" key="3">
    <source>
        <dbReference type="Proteomes" id="UP000595703"/>
    </source>
</evidence>
<sequence>MGCAPGLFGGTSAGSAARVRWATTPGGRRPSGVRGGGCGATRVRPALYENGSRRPFRPFRPGQHVRHVAALGPLDGPRLRPDPRGQPHPEIDTTTTKIDAV</sequence>
<name>A0A7U3V0H1_9ACTN</name>
<feature type="compositionally biased region" description="Polar residues" evidence="1">
    <location>
        <begin position="92"/>
        <end position="101"/>
    </location>
</feature>
<feature type="region of interest" description="Disordered" evidence="1">
    <location>
        <begin position="70"/>
        <end position="101"/>
    </location>
</feature>
<gene>
    <name evidence="2" type="ORF">RVR_10553</name>
</gene>
<evidence type="ECO:0000313" key="2">
    <source>
        <dbReference type="EMBL" id="BBB02191.1"/>
    </source>
</evidence>